<dbReference type="InterPro" id="IPR002197">
    <property type="entry name" value="HTH_Fis"/>
</dbReference>
<evidence type="ECO:0000256" key="1">
    <source>
        <dbReference type="ARBA" id="ARBA00022741"/>
    </source>
</evidence>
<dbReference type="Pfam" id="PF02954">
    <property type="entry name" value="HTH_8"/>
    <property type="match status" value="1"/>
</dbReference>
<organism evidence="7 8">
    <name type="scientific">Amycolatopsis thermophila</name>
    <dbReference type="NCBI Taxonomy" id="206084"/>
    <lineage>
        <taxon>Bacteria</taxon>
        <taxon>Bacillati</taxon>
        <taxon>Actinomycetota</taxon>
        <taxon>Actinomycetes</taxon>
        <taxon>Pseudonocardiales</taxon>
        <taxon>Pseudonocardiaceae</taxon>
        <taxon>Amycolatopsis</taxon>
    </lineage>
</organism>
<dbReference type="Pfam" id="PF25601">
    <property type="entry name" value="AAA_lid_14"/>
    <property type="match status" value="1"/>
</dbReference>
<dbReference type="Gene3D" id="3.30.450.40">
    <property type="match status" value="1"/>
</dbReference>
<dbReference type="PANTHER" id="PTHR32071">
    <property type="entry name" value="TRANSCRIPTIONAL REGULATORY PROTEIN"/>
    <property type="match status" value="1"/>
</dbReference>
<keyword evidence="4" id="KW-0238">DNA-binding</keyword>
<dbReference type="SUPFAM" id="SSF46689">
    <property type="entry name" value="Homeodomain-like"/>
    <property type="match status" value="1"/>
</dbReference>
<evidence type="ECO:0000256" key="2">
    <source>
        <dbReference type="ARBA" id="ARBA00022840"/>
    </source>
</evidence>
<dbReference type="PANTHER" id="PTHR32071:SF122">
    <property type="entry name" value="SIGMA FACTOR"/>
    <property type="match status" value="1"/>
</dbReference>
<evidence type="ECO:0000256" key="5">
    <source>
        <dbReference type="ARBA" id="ARBA00023163"/>
    </source>
</evidence>
<protein>
    <submittedName>
        <fullName evidence="7">Transcriptional regulator of acetoin/glycerol metabolism</fullName>
    </submittedName>
</protein>
<keyword evidence="5" id="KW-0804">Transcription</keyword>
<dbReference type="PROSITE" id="PS50045">
    <property type="entry name" value="SIGMA54_INTERACT_4"/>
    <property type="match status" value="1"/>
</dbReference>
<proteinExistence type="predicted"/>
<accession>A0ABU0EZ63</accession>
<dbReference type="InterPro" id="IPR003018">
    <property type="entry name" value="GAF"/>
</dbReference>
<evidence type="ECO:0000259" key="6">
    <source>
        <dbReference type="PROSITE" id="PS50045"/>
    </source>
</evidence>
<evidence type="ECO:0000256" key="3">
    <source>
        <dbReference type="ARBA" id="ARBA00023015"/>
    </source>
</evidence>
<gene>
    <name evidence="7" type="ORF">FB470_004603</name>
</gene>
<sequence length="624" mass="68686">MRARRTVWCGHTAVPGIALGRRREVIVDGDRTQVLADDDGLARTRIRFLTSESVEPGQVREAILASWWRSREFRVPADRIDLPYAGDQDLDTPLIRGAKPVLERLGDQLEGQPISMILTDQTGVVLSQRTGDHDLHRHLQSVELAPGFSYGERFVGTNGIGTALADGRPTQVFGHEHYAENLENLACAGVPIHHPISGKTIGAVDLTCWRKDAGGLLVALARTTAEQIRQALLTHSNMRELVLFQSYLQACRRTSGIVIAFNDDVVMVNDAARHLLDPADQALVLGHATQVLSSNRRATETIVLSSGSRVRMYCRRVPGERAGEIAGGVLTVKLIETDDEEGAALPVVPMFLPGVAGSASQWTRSSQAVDTSYCRGEWIVLAGEPGVGKYTLAQGVHRRRNPAGRLHTLDAADAGPTWAADLRRELLDDPVDTLVIRHADRLGDHDVAALVEVLREVPRPDGPWIALTLTPEAETSPRLADLLAFFPRTIGVPSLRRHVEDLAELVPLFLSRLSHGGEITCSPAAMHLLMRAPWPGNTAQLYQVLREVTQRRRTGTIRPTDLPAEYHTLTRRQLNRFEAVERDAIVRSLEEADGNKVRAAQLLGISRATIYRKIHEYGIVTPVH</sequence>
<evidence type="ECO:0000256" key="4">
    <source>
        <dbReference type="ARBA" id="ARBA00023125"/>
    </source>
</evidence>
<dbReference type="Gene3D" id="1.10.8.60">
    <property type="match status" value="1"/>
</dbReference>
<dbReference type="Pfam" id="PF01590">
    <property type="entry name" value="GAF"/>
    <property type="match status" value="1"/>
</dbReference>
<evidence type="ECO:0000313" key="8">
    <source>
        <dbReference type="Proteomes" id="UP001229651"/>
    </source>
</evidence>
<dbReference type="Gene3D" id="3.40.50.300">
    <property type="entry name" value="P-loop containing nucleotide triphosphate hydrolases"/>
    <property type="match status" value="1"/>
</dbReference>
<dbReference type="InterPro" id="IPR029016">
    <property type="entry name" value="GAF-like_dom_sf"/>
</dbReference>
<dbReference type="InterPro" id="IPR058031">
    <property type="entry name" value="AAA_lid_NorR"/>
</dbReference>
<dbReference type="EMBL" id="JAUSUT010000001">
    <property type="protein sequence ID" value="MDQ0380609.1"/>
    <property type="molecule type" value="Genomic_DNA"/>
</dbReference>
<name>A0ABU0EZ63_9PSEU</name>
<reference evidence="7 8" key="1">
    <citation type="submission" date="2023-07" db="EMBL/GenBank/DDBJ databases">
        <title>Sequencing the genomes of 1000 actinobacteria strains.</title>
        <authorList>
            <person name="Klenk H.-P."/>
        </authorList>
    </citation>
    <scope>NUCLEOTIDE SEQUENCE [LARGE SCALE GENOMIC DNA]</scope>
    <source>
        <strain evidence="7 8">DSM 45805</strain>
    </source>
</reference>
<comment type="caution">
    <text evidence="7">The sequence shown here is derived from an EMBL/GenBank/DDBJ whole genome shotgun (WGS) entry which is preliminary data.</text>
</comment>
<dbReference type="PRINTS" id="PR01590">
    <property type="entry name" value="HTHFIS"/>
</dbReference>
<feature type="domain" description="Sigma-54 factor interaction" evidence="6">
    <location>
        <begin position="388"/>
        <end position="550"/>
    </location>
</feature>
<dbReference type="InterPro" id="IPR002078">
    <property type="entry name" value="Sigma_54_int"/>
</dbReference>
<dbReference type="Proteomes" id="UP001229651">
    <property type="component" value="Unassembled WGS sequence"/>
</dbReference>
<dbReference type="InterPro" id="IPR009057">
    <property type="entry name" value="Homeodomain-like_sf"/>
</dbReference>
<evidence type="ECO:0000313" key="7">
    <source>
        <dbReference type="EMBL" id="MDQ0380609.1"/>
    </source>
</evidence>
<dbReference type="Gene3D" id="1.10.10.60">
    <property type="entry name" value="Homeodomain-like"/>
    <property type="match status" value="1"/>
</dbReference>
<keyword evidence="1" id="KW-0547">Nucleotide-binding</keyword>
<dbReference type="InterPro" id="IPR027417">
    <property type="entry name" value="P-loop_NTPase"/>
</dbReference>
<keyword evidence="8" id="KW-1185">Reference proteome</keyword>
<dbReference type="SUPFAM" id="SSF52540">
    <property type="entry name" value="P-loop containing nucleoside triphosphate hydrolases"/>
    <property type="match status" value="1"/>
</dbReference>
<keyword evidence="3" id="KW-0805">Transcription regulation</keyword>
<keyword evidence="2" id="KW-0067">ATP-binding</keyword>